<organism evidence="8 9">
    <name type="scientific">Pseudoxanthomonas composti</name>
    <dbReference type="NCBI Taxonomy" id="2137479"/>
    <lineage>
        <taxon>Bacteria</taxon>
        <taxon>Pseudomonadati</taxon>
        <taxon>Pseudomonadota</taxon>
        <taxon>Gammaproteobacteria</taxon>
        <taxon>Lysobacterales</taxon>
        <taxon>Lysobacteraceae</taxon>
        <taxon>Pseudoxanthomonas</taxon>
    </lineage>
</organism>
<dbReference type="EC" id="1.7.1.17" evidence="6"/>
<keyword evidence="3 6" id="KW-0560">Oxidoreductase</keyword>
<comment type="catalytic activity">
    <reaction evidence="6">
        <text>2 a quinone + NADH + H(+) = 2 a 1,4-benzosemiquinone + NAD(+)</text>
        <dbReference type="Rhea" id="RHEA:65952"/>
        <dbReference type="ChEBI" id="CHEBI:15378"/>
        <dbReference type="ChEBI" id="CHEBI:57540"/>
        <dbReference type="ChEBI" id="CHEBI:57945"/>
        <dbReference type="ChEBI" id="CHEBI:132124"/>
        <dbReference type="ChEBI" id="CHEBI:134225"/>
    </reaction>
</comment>
<dbReference type="GO" id="GO:0016655">
    <property type="term" value="F:oxidoreductase activity, acting on NAD(P)H, quinone or similar compound as acceptor"/>
    <property type="evidence" value="ECO:0007669"/>
    <property type="project" value="InterPro"/>
</dbReference>
<proteinExistence type="inferred from homology"/>
<comment type="similarity">
    <text evidence="6">Belongs to the azoreductase type 1 family.</text>
</comment>
<keyword evidence="9" id="KW-1185">Reference proteome</keyword>
<comment type="catalytic activity">
    <reaction evidence="5">
        <text>N,N-dimethyl-1,4-phenylenediamine + anthranilate + 2 NAD(+) = 2-(4-dimethylaminophenyl)diazenylbenzoate + 2 NADH + 2 H(+)</text>
        <dbReference type="Rhea" id="RHEA:55872"/>
        <dbReference type="ChEBI" id="CHEBI:15378"/>
        <dbReference type="ChEBI" id="CHEBI:15783"/>
        <dbReference type="ChEBI" id="CHEBI:16567"/>
        <dbReference type="ChEBI" id="CHEBI:57540"/>
        <dbReference type="ChEBI" id="CHEBI:57945"/>
        <dbReference type="ChEBI" id="CHEBI:71579"/>
        <dbReference type="EC" id="1.7.1.17"/>
    </reaction>
    <physiologicalReaction direction="right-to-left" evidence="5">
        <dbReference type="Rhea" id="RHEA:55874"/>
    </physiologicalReaction>
</comment>
<keyword evidence="2 6" id="KW-0288">FMN</keyword>
<dbReference type="HAMAP" id="MF_01216">
    <property type="entry name" value="Azoreductase_type1"/>
    <property type="match status" value="1"/>
</dbReference>
<dbReference type="InterPro" id="IPR029039">
    <property type="entry name" value="Flavoprotein-like_sf"/>
</dbReference>
<dbReference type="GO" id="GO:0010181">
    <property type="term" value="F:FMN binding"/>
    <property type="evidence" value="ECO:0007669"/>
    <property type="project" value="UniProtKB-UniRule"/>
</dbReference>
<gene>
    <name evidence="6" type="primary">azoR</name>
    <name evidence="8" type="ORF">EPA99_08680</name>
</gene>
<dbReference type="GO" id="GO:0009055">
    <property type="term" value="F:electron transfer activity"/>
    <property type="evidence" value="ECO:0007669"/>
    <property type="project" value="UniProtKB-UniRule"/>
</dbReference>
<evidence type="ECO:0000256" key="1">
    <source>
        <dbReference type="ARBA" id="ARBA00022630"/>
    </source>
</evidence>
<name>A0A4Q1JUW3_9GAMM</name>
<dbReference type="InterPro" id="IPR023048">
    <property type="entry name" value="NADH:quinone_OxRdtase_FMN_depd"/>
</dbReference>
<evidence type="ECO:0000313" key="8">
    <source>
        <dbReference type="EMBL" id="RXR05920.1"/>
    </source>
</evidence>
<protein>
    <recommendedName>
        <fullName evidence="6">FMN dependent NADH:quinone oxidoreductase</fullName>
        <ecNumber evidence="6">1.6.5.-</ecNumber>
    </recommendedName>
    <alternativeName>
        <fullName evidence="6">Azo-dye reductase</fullName>
    </alternativeName>
    <alternativeName>
        <fullName evidence="6">FMN-dependent NADH-azo compound oxidoreductase</fullName>
    </alternativeName>
    <alternativeName>
        <fullName evidence="6">FMN-dependent NADH-azoreductase</fullName>
        <ecNumber evidence="6">1.7.1.17</ecNumber>
    </alternativeName>
</protein>
<evidence type="ECO:0000259" key="7">
    <source>
        <dbReference type="Pfam" id="PF02525"/>
    </source>
</evidence>
<feature type="domain" description="Flavodoxin-like fold" evidence="7">
    <location>
        <begin position="3"/>
        <end position="197"/>
    </location>
</feature>
<keyword evidence="4 6" id="KW-0520">NAD</keyword>
<dbReference type="Pfam" id="PF02525">
    <property type="entry name" value="Flavodoxin_2"/>
    <property type="match status" value="1"/>
</dbReference>
<comment type="caution">
    <text evidence="6">Lacks conserved residue(s) required for the propagation of feature annotation.</text>
</comment>
<comment type="cofactor">
    <cofactor evidence="6">
        <name>FMN</name>
        <dbReference type="ChEBI" id="CHEBI:58210"/>
    </cofactor>
    <text evidence="6">Binds 1 FMN per subunit.</text>
</comment>
<evidence type="ECO:0000256" key="6">
    <source>
        <dbReference type="HAMAP-Rule" id="MF_01216"/>
    </source>
</evidence>
<dbReference type="AlphaFoldDB" id="A0A4Q1JUW3"/>
<dbReference type="PANTHER" id="PTHR43741:SF2">
    <property type="entry name" value="FMN-DEPENDENT NADH:QUINONE OXIDOREDUCTASE"/>
    <property type="match status" value="1"/>
</dbReference>
<dbReference type="SUPFAM" id="SSF52218">
    <property type="entry name" value="Flavoproteins"/>
    <property type="match status" value="1"/>
</dbReference>
<dbReference type="GO" id="GO:0016652">
    <property type="term" value="F:oxidoreductase activity, acting on NAD(P)H as acceptor"/>
    <property type="evidence" value="ECO:0007669"/>
    <property type="project" value="UniProtKB-UniRule"/>
</dbReference>
<feature type="binding site" evidence="6">
    <location>
        <position position="10"/>
    </location>
    <ligand>
        <name>FMN</name>
        <dbReference type="ChEBI" id="CHEBI:58210"/>
    </ligand>
</feature>
<accession>A0A4Q1JUW3</accession>
<dbReference type="OrthoDB" id="9787136at2"/>
<dbReference type="Proteomes" id="UP000289784">
    <property type="component" value="Unassembled WGS sequence"/>
</dbReference>
<feature type="binding site" evidence="6">
    <location>
        <begin position="16"/>
        <end position="18"/>
    </location>
    <ligand>
        <name>FMN</name>
        <dbReference type="ChEBI" id="CHEBI:58210"/>
    </ligand>
</feature>
<comment type="subunit">
    <text evidence="6">Homodimer.</text>
</comment>
<keyword evidence="1 6" id="KW-0285">Flavoprotein</keyword>
<evidence type="ECO:0000256" key="4">
    <source>
        <dbReference type="ARBA" id="ARBA00023027"/>
    </source>
</evidence>
<evidence type="ECO:0000313" key="9">
    <source>
        <dbReference type="Proteomes" id="UP000289784"/>
    </source>
</evidence>
<dbReference type="Gene3D" id="3.40.50.360">
    <property type="match status" value="1"/>
</dbReference>
<dbReference type="EMBL" id="SAWZ01000004">
    <property type="protein sequence ID" value="RXR05920.1"/>
    <property type="molecule type" value="Genomic_DNA"/>
</dbReference>
<evidence type="ECO:0000256" key="3">
    <source>
        <dbReference type="ARBA" id="ARBA00023002"/>
    </source>
</evidence>
<reference evidence="8 9" key="1">
    <citation type="submission" date="2019-01" db="EMBL/GenBank/DDBJ databases">
        <title>Pseudoxanthomonas composti sp. nov., isolated from compost.</title>
        <authorList>
            <person name="Yang G."/>
        </authorList>
    </citation>
    <scope>NUCLEOTIDE SEQUENCE [LARGE SCALE GENOMIC DNA]</scope>
    <source>
        <strain evidence="8 9">GSS15</strain>
    </source>
</reference>
<comment type="caution">
    <text evidence="8">The sequence shown here is derived from an EMBL/GenBank/DDBJ whole genome shotgun (WGS) entry which is preliminary data.</text>
</comment>
<evidence type="ECO:0000256" key="2">
    <source>
        <dbReference type="ARBA" id="ARBA00022643"/>
    </source>
</evidence>
<evidence type="ECO:0000256" key="5">
    <source>
        <dbReference type="ARBA" id="ARBA00048542"/>
    </source>
</evidence>
<comment type="function">
    <text evidence="6">Also exhibits azoreductase activity. Catalyzes the reductive cleavage of the azo bond in aromatic azo compounds to the corresponding amines.</text>
</comment>
<dbReference type="RefSeq" id="WP_129470832.1">
    <property type="nucleotide sequence ID" value="NZ_SAWZ01000004.1"/>
</dbReference>
<dbReference type="InterPro" id="IPR003680">
    <property type="entry name" value="Flavodoxin_fold"/>
</dbReference>
<dbReference type="PANTHER" id="PTHR43741">
    <property type="entry name" value="FMN-DEPENDENT NADH-AZOREDUCTASE 1"/>
    <property type="match status" value="1"/>
</dbReference>
<sequence length="201" mass="21312">MSQLLVLHNSLNPENSASRAMTEAYLAQVRAADPAVRVIERDLAADPLPHLPPAILPAMFGQTVQPGPEAQAAALSDRLIAELEQADVIVLGAPLYNFTIPSTLKAWLDYVVRSGRTFRYTEAGPEGLLPPGKRVLVFTASGGVYSQGPAAALDHLVPYLQAVLGMIGLTQVEVVRAEGMALPEAQQARAQAITQAARLAA</sequence>
<comment type="function">
    <text evidence="6">Quinone reductase that provides resistance to thiol-specific stress caused by electrophilic quinones.</text>
</comment>
<dbReference type="InterPro" id="IPR050104">
    <property type="entry name" value="FMN-dep_NADH:Q_OxRdtase_AzoR1"/>
</dbReference>
<dbReference type="EC" id="1.6.5.-" evidence="6"/>